<evidence type="ECO:0000256" key="1">
    <source>
        <dbReference type="ARBA" id="ARBA00004635"/>
    </source>
</evidence>
<evidence type="ECO:0000256" key="5">
    <source>
        <dbReference type="ARBA" id="ARBA00023136"/>
    </source>
</evidence>
<feature type="domain" description="Spore germination GerAC-like C-terminal" evidence="8">
    <location>
        <begin position="208"/>
        <end position="369"/>
    </location>
</feature>
<dbReference type="InterPro" id="IPR008844">
    <property type="entry name" value="Spore_GerAC-like"/>
</dbReference>
<evidence type="ECO:0000259" key="9">
    <source>
        <dbReference type="Pfam" id="PF25198"/>
    </source>
</evidence>
<evidence type="ECO:0000256" key="3">
    <source>
        <dbReference type="ARBA" id="ARBA00022544"/>
    </source>
</evidence>
<dbReference type="EMBL" id="JAPQES010000001">
    <property type="protein sequence ID" value="MCY6369232.1"/>
    <property type="molecule type" value="Genomic_DNA"/>
</dbReference>
<keyword evidence="5" id="KW-0472">Membrane</keyword>
<reference evidence="10" key="1">
    <citation type="submission" date="2022-12" db="EMBL/GenBank/DDBJ databases">
        <authorList>
            <person name="Wang J."/>
        </authorList>
    </citation>
    <scope>NUCLEOTIDE SEQUENCE</scope>
    <source>
        <strain evidence="10">HY-42-06</strain>
    </source>
</reference>
<evidence type="ECO:0000256" key="4">
    <source>
        <dbReference type="ARBA" id="ARBA00022729"/>
    </source>
</evidence>
<comment type="subcellular location">
    <subcellularLocation>
        <location evidence="1">Membrane</location>
        <topology evidence="1">Lipid-anchor</topology>
    </subcellularLocation>
</comment>
<comment type="caution">
    <text evidence="10">The sequence shown here is derived from an EMBL/GenBank/DDBJ whole genome shotgun (WGS) entry which is preliminary data.</text>
</comment>
<evidence type="ECO:0000259" key="8">
    <source>
        <dbReference type="Pfam" id="PF05504"/>
    </source>
</evidence>
<evidence type="ECO:0000313" key="10">
    <source>
        <dbReference type="EMBL" id="MCY6369232.1"/>
    </source>
</evidence>
<dbReference type="PANTHER" id="PTHR35789:SF1">
    <property type="entry name" value="SPORE GERMINATION PROTEIN B3"/>
    <property type="match status" value="1"/>
</dbReference>
<dbReference type="Pfam" id="PF25198">
    <property type="entry name" value="Spore_GerAC_N"/>
    <property type="match status" value="1"/>
</dbReference>
<sequence>MIKKRNKLCIIWTIILPILLTGCWDYADIDKRSIVITLGVDRINDKIEFSGEVAKLAPEFGGAKEKTTITHVYKDLSYGATFEEARVDFNVRRPHPTFLGATRVVVLGANYAKEGIEPYLNRINQMYDYRKTLLAVVSREPAAELFKVKIENDISVGFLIEHSLNYLSQKGSALYTDIGEMLSDIALGEVGYLLPYVGIEQGQIKYLGLAVMKDSKLIGVIDTMDTDGLLYVMGKNPRLVEVMPSPRKGEKNLVSFRTIINKRKIKTDYIDNKVIINIDLELDAAMQYQYHIEPITDVNRNQLQSMIEQKVKNDIKNIIKRTQEDYKCDVLEFGKYFRADNYKVYQEIKWSEEYPKAEINVDVKVKIINENMAEYKPKTEKTNGIKIMEE</sequence>
<keyword evidence="7" id="KW-0449">Lipoprotein</keyword>
<dbReference type="Proteomes" id="UP001079657">
    <property type="component" value="Unassembled WGS sequence"/>
</dbReference>
<dbReference type="InterPro" id="IPR038501">
    <property type="entry name" value="Spore_GerAC_C_sf"/>
</dbReference>
<proteinExistence type="inferred from homology"/>
<evidence type="ECO:0000256" key="7">
    <source>
        <dbReference type="ARBA" id="ARBA00023288"/>
    </source>
</evidence>
<dbReference type="Pfam" id="PF05504">
    <property type="entry name" value="Spore_GerAC"/>
    <property type="match status" value="1"/>
</dbReference>
<organism evidence="10 11">
    <name type="scientific">Clostridium ganghwense</name>
    <dbReference type="NCBI Taxonomy" id="312089"/>
    <lineage>
        <taxon>Bacteria</taxon>
        <taxon>Bacillati</taxon>
        <taxon>Bacillota</taxon>
        <taxon>Clostridia</taxon>
        <taxon>Eubacteriales</taxon>
        <taxon>Clostridiaceae</taxon>
        <taxon>Clostridium</taxon>
    </lineage>
</organism>
<evidence type="ECO:0000256" key="6">
    <source>
        <dbReference type="ARBA" id="ARBA00023139"/>
    </source>
</evidence>
<dbReference type="InterPro" id="IPR057336">
    <property type="entry name" value="GerAC_N"/>
</dbReference>
<dbReference type="PROSITE" id="PS51257">
    <property type="entry name" value="PROKAR_LIPOPROTEIN"/>
    <property type="match status" value="1"/>
</dbReference>
<evidence type="ECO:0000313" key="11">
    <source>
        <dbReference type="Proteomes" id="UP001079657"/>
    </source>
</evidence>
<name>A0ABT4CJK7_9CLOT</name>
<keyword evidence="11" id="KW-1185">Reference proteome</keyword>
<protein>
    <submittedName>
        <fullName evidence="10">Ger(X)C family spore germination protein</fullName>
    </submittedName>
</protein>
<dbReference type="RefSeq" id="WP_268047550.1">
    <property type="nucleotide sequence ID" value="NZ_JAPQES010000001.1"/>
</dbReference>
<dbReference type="NCBIfam" id="TIGR02887">
    <property type="entry name" value="spore_ger_x_C"/>
    <property type="match status" value="1"/>
</dbReference>
<keyword evidence="3" id="KW-0309">Germination</keyword>
<keyword evidence="4" id="KW-0732">Signal</keyword>
<comment type="similarity">
    <text evidence="2">Belongs to the GerABKC lipoprotein family.</text>
</comment>
<accession>A0ABT4CJK7</accession>
<evidence type="ECO:0000256" key="2">
    <source>
        <dbReference type="ARBA" id="ARBA00007886"/>
    </source>
</evidence>
<dbReference type="Gene3D" id="3.30.300.210">
    <property type="entry name" value="Nutrient germinant receptor protein C, domain 3"/>
    <property type="match status" value="1"/>
</dbReference>
<keyword evidence="6" id="KW-0564">Palmitate</keyword>
<dbReference type="InterPro" id="IPR046953">
    <property type="entry name" value="Spore_GerAC-like_C"/>
</dbReference>
<feature type="domain" description="Spore germination protein N-terminal" evidence="9">
    <location>
        <begin position="25"/>
        <end position="198"/>
    </location>
</feature>
<gene>
    <name evidence="10" type="ORF">OXH55_01060</name>
</gene>
<dbReference type="PANTHER" id="PTHR35789">
    <property type="entry name" value="SPORE GERMINATION PROTEIN B3"/>
    <property type="match status" value="1"/>
</dbReference>